<evidence type="ECO:0000256" key="2">
    <source>
        <dbReference type="ARBA" id="ARBA00022729"/>
    </source>
</evidence>
<dbReference type="AlphaFoldDB" id="A0A0U1KSJ4"/>
<dbReference type="InterPro" id="IPR002509">
    <property type="entry name" value="NODB_dom"/>
</dbReference>
<dbReference type="SUPFAM" id="SSF88713">
    <property type="entry name" value="Glycoside hydrolase/deacetylase"/>
    <property type="match status" value="1"/>
</dbReference>
<evidence type="ECO:0000313" key="5">
    <source>
        <dbReference type="Proteomes" id="UP000049855"/>
    </source>
</evidence>
<dbReference type="PROSITE" id="PS51677">
    <property type="entry name" value="NODB"/>
    <property type="match status" value="1"/>
</dbReference>
<dbReference type="Gene3D" id="3.20.20.370">
    <property type="entry name" value="Glycoside hydrolase/deacetylase"/>
    <property type="match status" value="1"/>
</dbReference>
<evidence type="ECO:0000313" key="4">
    <source>
        <dbReference type="EMBL" id="CQR70381.1"/>
    </source>
</evidence>
<dbReference type="RefSeq" id="WP_021169119.1">
    <property type="nucleotide sequence ID" value="NZ_CTRP01000003.1"/>
</dbReference>
<dbReference type="PANTHER" id="PTHR34216:SF3">
    <property type="entry name" value="POLY-BETA-1,6-N-ACETYL-D-GLUCOSAMINE N-DEACETYLASE"/>
    <property type="match status" value="1"/>
</dbReference>
<dbReference type="PANTHER" id="PTHR34216">
    <property type="match status" value="1"/>
</dbReference>
<sequence length="251" mass="27639">MIRSLQVIGAFILIISLWLLAPGGGVPILAYHQVGSLPEIYSIDADEFDQQMQYLAEHGYTAISLSELFAAKQGGGMLPSRPVVITFDDGYEDNYLTALPIMEKYGMKGTVFVIAGQVGQTEYMTWEQLKAMQQRGTEIGSHTYSHVALDEISPPEQLAELVRSKQVIEASLGQSVNFLAYPYGQYDSATIAGVQQAGYTGACTGRPGLGTTSGDVYQLNRVNIPRPKYGLWEFRLRLLRAQVYGKLASLW</sequence>
<evidence type="ECO:0000256" key="1">
    <source>
        <dbReference type="ARBA" id="ARBA00004613"/>
    </source>
</evidence>
<dbReference type="EMBL" id="CTRP01000003">
    <property type="protein sequence ID" value="CQR70381.1"/>
    <property type="molecule type" value="Genomic_DNA"/>
</dbReference>
<organism evidence="4 5">
    <name type="scientific">Sporomusa ovata</name>
    <dbReference type="NCBI Taxonomy" id="2378"/>
    <lineage>
        <taxon>Bacteria</taxon>
        <taxon>Bacillati</taxon>
        <taxon>Bacillota</taxon>
        <taxon>Negativicutes</taxon>
        <taxon>Selenomonadales</taxon>
        <taxon>Sporomusaceae</taxon>
        <taxon>Sporomusa</taxon>
    </lineage>
</organism>
<dbReference type="InterPro" id="IPR011330">
    <property type="entry name" value="Glyco_hydro/deAcase_b/a-brl"/>
</dbReference>
<evidence type="ECO:0000259" key="3">
    <source>
        <dbReference type="PROSITE" id="PS51677"/>
    </source>
</evidence>
<dbReference type="GO" id="GO:0005576">
    <property type="term" value="C:extracellular region"/>
    <property type="evidence" value="ECO:0007669"/>
    <property type="project" value="UniProtKB-SubCell"/>
</dbReference>
<accession>A0A0U1KSJ4</accession>
<keyword evidence="5" id="KW-1185">Reference proteome</keyword>
<protein>
    <submittedName>
        <fullName evidence="4">Polysaccharide deacetylase</fullName>
    </submittedName>
</protein>
<gene>
    <name evidence="4" type="ORF">SpAn4DRAFT_1350</name>
</gene>
<dbReference type="GO" id="GO:0005975">
    <property type="term" value="P:carbohydrate metabolic process"/>
    <property type="evidence" value="ECO:0007669"/>
    <property type="project" value="InterPro"/>
</dbReference>
<reference evidence="5" key="1">
    <citation type="submission" date="2015-03" db="EMBL/GenBank/DDBJ databases">
        <authorList>
            <person name="Nijsse Bart"/>
        </authorList>
    </citation>
    <scope>NUCLEOTIDE SEQUENCE [LARGE SCALE GENOMIC DNA]</scope>
</reference>
<dbReference type="Proteomes" id="UP000049855">
    <property type="component" value="Unassembled WGS sequence"/>
</dbReference>
<dbReference type="Pfam" id="PF01522">
    <property type="entry name" value="Polysacc_deac_1"/>
    <property type="match status" value="1"/>
</dbReference>
<dbReference type="InterPro" id="IPR051398">
    <property type="entry name" value="Polysacch_Deacetylase"/>
</dbReference>
<comment type="subcellular location">
    <subcellularLocation>
        <location evidence="1">Secreted</location>
    </subcellularLocation>
</comment>
<proteinExistence type="predicted"/>
<name>A0A0U1KSJ4_9FIRM</name>
<dbReference type="GO" id="GO:0016810">
    <property type="term" value="F:hydrolase activity, acting on carbon-nitrogen (but not peptide) bonds"/>
    <property type="evidence" value="ECO:0007669"/>
    <property type="project" value="InterPro"/>
</dbReference>
<feature type="domain" description="NodB homology" evidence="3">
    <location>
        <begin position="81"/>
        <end position="251"/>
    </location>
</feature>
<keyword evidence="2" id="KW-0732">Signal</keyword>
<dbReference type="CDD" id="cd10918">
    <property type="entry name" value="CE4_NodB_like_5s_6s"/>
    <property type="match status" value="1"/>
</dbReference>